<dbReference type="SUPFAM" id="SSF55331">
    <property type="entry name" value="Tautomerase/MIF"/>
    <property type="match status" value="1"/>
</dbReference>
<comment type="caution">
    <text evidence="2">The sequence shown here is derived from an EMBL/GenBank/DDBJ whole genome shotgun (WGS) entry which is preliminary data.</text>
</comment>
<reference evidence="2 3" key="1">
    <citation type="submission" date="2019-09" db="EMBL/GenBank/DDBJ databases">
        <title>YIM 48816 draft genome.</title>
        <authorList>
            <person name="Jiang L."/>
        </authorList>
    </citation>
    <scope>NUCLEOTIDE SEQUENCE [LARGE SCALE GENOMIC DNA]</scope>
    <source>
        <strain evidence="2 3">YIM 48816</strain>
    </source>
</reference>
<dbReference type="Pfam" id="PF14832">
    <property type="entry name" value="Tautomerase_3"/>
    <property type="match status" value="1"/>
</dbReference>
<dbReference type="InterPro" id="IPR028116">
    <property type="entry name" value="Cis-CaaD-like"/>
</dbReference>
<evidence type="ECO:0000259" key="1">
    <source>
        <dbReference type="Pfam" id="PF14832"/>
    </source>
</evidence>
<dbReference type="Gene3D" id="3.30.429.10">
    <property type="entry name" value="Macrophage Migration Inhibitory Factor"/>
    <property type="match status" value="1"/>
</dbReference>
<dbReference type="OrthoDB" id="118855at2"/>
<dbReference type="InterPro" id="IPR014347">
    <property type="entry name" value="Tautomerase/MIF_sf"/>
</dbReference>
<feature type="domain" description="Tautomerase cis-CaaD-like" evidence="1">
    <location>
        <begin position="1"/>
        <end position="128"/>
    </location>
</feature>
<evidence type="ECO:0000313" key="2">
    <source>
        <dbReference type="EMBL" id="KAB1072242.1"/>
    </source>
</evidence>
<name>A0A6L3SQU8_9HYPH</name>
<protein>
    <recommendedName>
        <fullName evidence="1">Tautomerase cis-CaaD-like domain-containing protein</fullName>
    </recommendedName>
</protein>
<dbReference type="AlphaFoldDB" id="A0A6L3SQU8"/>
<keyword evidence="3" id="KW-1185">Reference proteome</keyword>
<proteinExistence type="predicted"/>
<organism evidence="2 3">
    <name type="scientific">Methylobacterium soli</name>
    <dbReference type="NCBI Taxonomy" id="553447"/>
    <lineage>
        <taxon>Bacteria</taxon>
        <taxon>Pseudomonadati</taxon>
        <taxon>Pseudomonadota</taxon>
        <taxon>Alphaproteobacteria</taxon>
        <taxon>Hyphomicrobiales</taxon>
        <taxon>Methylobacteriaceae</taxon>
        <taxon>Methylobacterium</taxon>
    </lineage>
</organism>
<dbReference type="RefSeq" id="WP_151004736.1">
    <property type="nucleotide sequence ID" value="NZ_BPQY01000399.1"/>
</dbReference>
<dbReference type="EMBL" id="VZZK01000050">
    <property type="protein sequence ID" value="KAB1072242.1"/>
    <property type="molecule type" value="Genomic_DNA"/>
</dbReference>
<sequence length="152" mass="17103">MPTYVCSVRPGLLDERQKAEIAEAITRRHHEVTGAPTYFVQIVIDEKATADRYLGGQLANDQIWIRADIRAGRTVEQRSGLMLAIMRDVSRIAGVDETTIWVYLCNLEATDMVEYGHVLPAPGQEQTWFDALPVKLQDHLVSLGVKKGEFHL</sequence>
<gene>
    <name evidence="2" type="ORF">F6X53_28475</name>
</gene>
<dbReference type="Proteomes" id="UP000474159">
    <property type="component" value="Unassembled WGS sequence"/>
</dbReference>
<accession>A0A6L3SQU8</accession>
<evidence type="ECO:0000313" key="3">
    <source>
        <dbReference type="Proteomes" id="UP000474159"/>
    </source>
</evidence>